<sequence>MHLQNTRDGLHMREHLRPFLANVHPLNSVYFLQDNWGEDHAVPPKELFTQVLEAAAATDWSESLTKLGFSVPGFRLTFPA</sequence>
<dbReference type="AlphaFoldDB" id="A0A7X6K842"/>
<proteinExistence type="predicted"/>
<comment type="caution">
    <text evidence="1">The sequence shown here is derived from an EMBL/GenBank/DDBJ whole genome shotgun (WGS) entry which is preliminary data.</text>
</comment>
<reference evidence="1 2" key="1">
    <citation type="submission" date="2020-04" db="EMBL/GenBank/DDBJ databases">
        <title>Arthrobacter sp. nov.</title>
        <authorList>
            <person name="Liu S."/>
        </authorList>
    </citation>
    <scope>NUCLEOTIDE SEQUENCE [LARGE SCALE GENOMIC DNA]</scope>
    <source>
        <strain evidence="1 2">E918</strain>
    </source>
</reference>
<evidence type="ECO:0000313" key="1">
    <source>
        <dbReference type="EMBL" id="NKX56876.1"/>
    </source>
</evidence>
<accession>A0A7X6K842</accession>
<organism evidence="1 2">
    <name type="scientific">Arthrobacter mobilis</name>
    <dbReference type="NCBI Taxonomy" id="2724944"/>
    <lineage>
        <taxon>Bacteria</taxon>
        <taxon>Bacillati</taxon>
        <taxon>Actinomycetota</taxon>
        <taxon>Actinomycetes</taxon>
        <taxon>Micrococcales</taxon>
        <taxon>Micrococcaceae</taxon>
        <taxon>Arthrobacter</taxon>
    </lineage>
</organism>
<name>A0A7X6K842_9MICC</name>
<evidence type="ECO:0000313" key="2">
    <source>
        <dbReference type="Proteomes" id="UP000544090"/>
    </source>
</evidence>
<protein>
    <submittedName>
        <fullName evidence="1">Uncharacterized protein</fullName>
    </submittedName>
</protein>
<gene>
    <name evidence="1" type="ORF">HGG74_20620</name>
</gene>
<dbReference type="EMBL" id="JAAZSQ010000044">
    <property type="protein sequence ID" value="NKX56876.1"/>
    <property type="molecule type" value="Genomic_DNA"/>
</dbReference>
<keyword evidence="2" id="KW-1185">Reference proteome</keyword>
<dbReference type="RefSeq" id="WP_168489416.1">
    <property type="nucleotide sequence ID" value="NZ_JAAZSQ010000044.1"/>
</dbReference>
<dbReference type="Proteomes" id="UP000544090">
    <property type="component" value="Unassembled WGS sequence"/>
</dbReference>